<evidence type="ECO:0000256" key="1">
    <source>
        <dbReference type="ARBA" id="ARBA00022679"/>
    </source>
</evidence>
<dbReference type="PANTHER" id="PTHR44068">
    <property type="entry name" value="ZGC:194242"/>
    <property type="match status" value="1"/>
</dbReference>
<dbReference type="PANTHER" id="PTHR44068:SF1">
    <property type="entry name" value="HYPOTHETICAL LOC100005854"/>
    <property type="match status" value="1"/>
</dbReference>
<keyword evidence="5" id="KW-1185">Reference proteome</keyword>
<dbReference type="Gene3D" id="3.40.50.150">
    <property type="entry name" value="Vaccinia Virus protein VP39"/>
    <property type="match status" value="1"/>
</dbReference>
<comment type="similarity">
    <text evidence="2">Belongs to the class I-like SAM-binding methyltransferase superfamily. Erg6/SMT family.</text>
</comment>
<evidence type="ECO:0000256" key="2">
    <source>
        <dbReference type="ARBA" id="ARBA00038188"/>
    </source>
</evidence>
<dbReference type="AlphaFoldDB" id="A0A369K1S4"/>
<name>A0A369K1S4_HYPMA</name>
<feature type="domain" description="Methyltransferase" evidence="3">
    <location>
        <begin position="38"/>
        <end position="154"/>
    </location>
</feature>
<dbReference type="STRING" id="39966.A0A369K1S4"/>
<dbReference type="GO" id="GO:0003838">
    <property type="term" value="F:sterol 24-C-methyltransferase activity"/>
    <property type="evidence" value="ECO:0007669"/>
    <property type="project" value="TreeGrafter"/>
</dbReference>
<sequence length="269" mass="29612">MSSEPIEDLHFAPIFRGDTLSLALSRHQHYLFSWLGLKPGMHVLHVGCGHGTPAIELANFAKVFVVGTDDDPVKIQSAKRNATRTQISDRVSFIEVGIKNLGDTFSLQSFDAIFAIESLKVSPSFNSVYASLGCLLKPGGTLAMYEWCWTSNFDQANVEHRRLVEMLEVETFIGRRAPNERTVDCAIEAIRHADLQLLHHEDLASRRVALPWYSCLEGALSNHGTGPRIILGSLANTSDLSNSGAAVICEAGRVNLFTPMAFFVAKRTI</sequence>
<accession>A0A369K1S4</accession>
<dbReference type="GO" id="GO:0016126">
    <property type="term" value="P:sterol biosynthetic process"/>
    <property type="evidence" value="ECO:0007669"/>
    <property type="project" value="TreeGrafter"/>
</dbReference>
<keyword evidence="1" id="KW-0808">Transferase</keyword>
<dbReference type="InterPro" id="IPR029063">
    <property type="entry name" value="SAM-dependent_MTases_sf"/>
</dbReference>
<proteinExistence type="inferred from homology"/>
<evidence type="ECO:0000259" key="3">
    <source>
        <dbReference type="Pfam" id="PF13847"/>
    </source>
</evidence>
<protein>
    <submittedName>
        <fullName evidence="4">Sterol 24-C-methyltransferase</fullName>
    </submittedName>
</protein>
<dbReference type="GO" id="GO:0032259">
    <property type="term" value="P:methylation"/>
    <property type="evidence" value="ECO:0007669"/>
    <property type="project" value="UniProtKB-KW"/>
</dbReference>
<dbReference type="EMBL" id="LUEZ02000040">
    <property type="protein sequence ID" value="RDB25684.1"/>
    <property type="molecule type" value="Genomic_DNA"/>
</dbReference>
<comment type="caution">
    <text evidence="4">The sequence shown here is derived from an EMBL/GenBank/DDBJ whole genome shotgun (WGS) entry which is preliminary data.</text>
</comment>
<gene>
    <name evidence="4" type="primary">ERG6</name>
    <name evidence="4" type="ORF">Hypma_006435</name>
</gene>
<dbReference type="SUPFAM" id="SSF53335">
    <property type="entry name" value="S-adenosyl-L-methionine-dependent methyltransferases"/>
    <property type="match status" value="1"/>
</dbReference>
<dbReference type="InterPro" id="IPR050447">
    <property type="entry name" value="Erg6_SMT_methyltransf"/>
</dbReference>
<evidence type="ECO:0000313" key="5">
    <source>
        <dbReference type="Proteomes" id="UP000076154"/>
    </source>
</evidence>
<evidence type="ECO:0000313" key="4">
    <source>
        <dbReference type="EMBL" id="RDB25684.1"/>
    </source>
</evidence>
<dbReference type="InParanoid" id="A0A369K1S4"/>
<reference evidence="4" key="1">
    <citation type="submission" date="2018-04" db="EMBL/GenBank/DDBJ databases">
        <title>Whole genome sequencing of Hypsizygus marmoreus.</title>
        <authorList>
            <person name="Choi I.-G."/>
            <person name="Min B."/>
            <person name="Kim J.-G."/>
            <person name="Kim S."/>
            <person name="Oh Y.-L."/>
            <person name="Kong W.-S."/>
            <person name="Park H."/>
            <person name="Jeong J."/>
            <person name="Song E.-S."/>
        </authorList>
    </citation>
    <scope>NUCLEOTIDE SEQUENCE [LARGE SCALE GENOMIC DNA]</scope>
    <source>
        <strain evidence="4">51987-8</strain>
    </source>
</reference>
<dbReference type="GO" id="GO:0005783">
    <property type="term" value="C:endoplasmic reticulum"/>
    <property type="evidence" value="ECO:0007669"/>
    <property type="project" value="TreeGrafter"/>
</dbReference>
<dbReference type="CDD" id="cd02440">
    <property type="entry name" value="AdoMet_MTases"/>
    <property type="match status" value="1"/>
</dbReference>
<dbReference type="FunCoup" id="A0A369K1S4">
    <property type="interactions" value="149"/>
</dbReference>
<dbReference type="Proteomes" id="UP000076154">
    <property type="component" value="Unassembled WGS sequence"/>
</dbReference>
<dbReference type="InterPro" id="IPR025714">
    <property type="entry name" value="Methyltranfer_dom"/>
</dbReference>
<dbReference type="Pfam" id="PF13847">
    <property type="entry name" value="Methyltransf_31"/>
    <property type="match status" value="1"/>
</dbReference>
<dbReference type="OrthoDB" id="4310724at2759"/>
<organism evidence="4 5">
    <name type="scientific">Hypsizygus marmoreus</name>
    <name type="common">White beech mushroom</name>
    <name type="synonym">Agaricus marmoreus</name>
    <dbReference type="NCBI Taxonomy" id="39966"/>
    <lineage>
        <taxon>Eukaryota</taxon>
        <taxon>Fungi</taxon>
        <taxon>Dikarya</taxon>
        <taxon>Basidiomycota</taxon>
        <taxon>Agaricomycotina</taxon>
        <taxon>Agaricomycetes</taxon>
        <taxon>Agaricomycetidae</taxon>
        <taxon>Agaricales</taxon>
        <taxon>Tricholomatineae</taxon>
        <taxon>Lyophyllaceae</taxon>
        <taxon>Hypsizygus</taxon>
    </lineage>
</organism>